<gene>
    <name evidence="1" type="ORF">ERS852510_04154</name>
</gene>
<protein>
    <submittedName>
        <fullName evidence="1">Uncharacterized protein</fullName>
    </submittedName>
</protein>
<evidence type="ECO:0000313" key="2">
    <source>
        <dbReference type="Proteomes" id="UP000095766"/>
    </source>
</evidence>
<dbReference type="EMBL" id="CZAO01000035">
    <property type="protein sequence ID" value="CUQ36378.1"/>
    <property type="molecule type" value="Genomic_DNA"/>
</dbReference>
<sequence>MIKETDITAISAFLQQFATKQEDRERLQSLLIAFGYKLPMSQATCNNMNQILLGLGQETKKDMANVLFCYLTGMGQTITDVFSTIENMKTAMAKIKLAGMTTVQDDVIFHLTEKTIELFGRQKLSIDSSAYPEYIDCIVEQDFYNSSHIKINGDTFTQDRTIILEIDDMVMRNRFGENAYSDTTVKKCLQFIFGSYLGKADMQIFEGILIEASINI</sequence>
<name>A0A174VW35_BACUN</name>
<dbReference type="AlphaFoldDB" id="A0A174VW35"/>
<dbReference type="RefSeq" id="WP_057254408.1">
    <property type="nucleotide sequence ID" value="NZ_CZAO01000035.1"/>
</dbReference>
<proteinExistence type="predicted"/>
<reference evidence="1 2" key="1">
    <citation type="submission" date="2015-09" db="EMBL/GenBank/DDBJ databases">
        <authorList>
            <consortium name="Pathogen Informatics"/>
        </authorList>
    </citation>
    <scope>NUCLEOTIDE SEQUENCE [LARGE SCALE GENOMIC DNA]</scope>
    <source>
        <strain evidence="1 2">2789STDY5834898</strain>
    </source>
</reference>
<organism evidence="1 2">
    <name type="scientific">Bacteroides uniformis</name>
    <dbReference type="NCBI Taxonomy" id="820"/>
    <lineage>
        <taxon>Bacteria</taxon>
        <taxon>Pseudomonadati</taxon>
        <taxon>Bacteroidota</taxon>
        <taxon>Bacteroidia</taxon>
        <taxon>Bacteroidales</taxon>
        <taxon>Bacteroidaceae</taxon>
        <taxon>Bacteroides</taxon>
    </lineage>
</organism>
<dbReference type="Proteomes" id="UP000095766">
    <property type="component" value="Unassembled WGS sequence"/>
</dbReference>
<evidence type="ECO:0000313" key="1">
    <source>
        <dbReference type="EMBL" id="CUQ36378.1"/>
    </source>
</evidence>
<accession>A0A174VW35</accession>